<comment type="caution">
    <text evidence="1">The sequence shown here is derived from an EMBL/GenBank/DDBJ whole genome shotgun (WGS) entry which is preliminary data.</text>
</comment>
<dbReference type="Proteomes" id="UP000179237">
    <property type="component" value="Unassembled WGS sequence"/>
</dbReference>
<evidence type="ECO:0000313" key="1">
    <source>
        <dbReference type="EMBL" id="OGD84019.1"/>
    </source>
</evidence>
<dbReference type="SUPFAM" id="SSF52540">
    <property type="entry name" value="P-loop containing nucleoside triphosphate hydrolases"/>
    <property type="match status" value="1"/>
</dbReference>
<gene>
    <name evidence="1" type="ORF">A2572_00625</name>
</gene>
<dbReference type="AlphaFoldDB" id="A0A1F5FWM6"/>
<proteinExistence type="predicted"/>
<accession>A0A1F5FWM6</accession>
<dbReference type="Gene3D" id="3.40.50.300">
    <property type="entry name" value="P-loop containing nucleotide triphosphate hydrolases"/>
    <property type="match status" value="1"/>
</dbReference>
<dbReference type="InterPro" id="IPR027417">
    <property type="entry name" value="P-loop_NTPase"/>
</dbReference>
<reference evidence="1 2" key="1">
    <citation type="journal article" date="2016" name="Nat. Commun.">
        <title>Thousands of microbial genomes shed light on interconnected biogeochemical processes in an aquifer system.</title>
        <authorList>
            <person name="Anantharaman K."/>
            <person name="Brown C.T."/>
            <person name="Hug L.A."/>
            <person name="Sharon I."/>
            <person name="Castelle C.J."/>
            <person name="Probst A.J."/>
            <person name="Thomas B.C."/>
            <person name="Singh A."/>
            <person name="Wilkins M.J."/>
            <person name="Karaoz U."/>
            <person name="Brodie E.L."/>
            <person name="Williams K.H."/>
            <person name="Hubbard S.S."/>
            <person name="Banfield J.F."/>
        </authorList>
    </citation>
    <scope>NUCLEOTIDE SEQUENCE [LARGE SCALE GENOMIC DNA]</scope>
</reference>
<sequence length="211" mass="24453">MLPKIITDWQKSTDDFILEYGLKQSEVLVANGDGMAINDLREWLNFCGNLTSASERYVILIDNLDSLSLESQSILLKPLEEKNDKTEIYLLAKNENKILSTILSRCELMSAKRVETVARYWTEMVSLWKRGPGTIVDYCEKFPVDELNNFLVEVTTRLNLEISKGVTEKRIRIINRFLETMQELAVGNVNKRLALENLLFSTWRMIKTRQQ</sequence>
<evidence type="ECO:0008006" key="3">
    <source>
        <dbReference type="Google" id="ProtNLM"/>
    </source>
</evidence>
<evidence type="ECO:0000313" key="2">
    <source>
        <dbReference type="Proteomes" id="UP000179237"/>
    </source>
</evidence>
<protein>
    <recommendedName>
        <fullName evidence="3">DNA polymerase III delta N-terminal domain-containing protein</fullName>
    </recommendedName>
</protein>
<organism evidence="1 2">
    <name type="scientific">Candidatus Collierbacteria bacterium RIFOXYD1_FULL_40_9</name>
    <dbReference type="NCBI Taxonomy" id="1817731"/>
    <lineage>
        <taxon>Bacteria</taxon>
        <taxon>Candidatus Collieribacteriota</taxon>
    </lineage>
</organism>
<dbReference type="EMBL" id="MFAQ01000004">
    <property type="protein sequence ID" value="OGD84019.1"/>
    <property type="molecule type" value="Genomic_DNA"/>
</dbReference>
<dbReference type="Pfam" id="PF13177">
    <property type="entry name" value="DNA_pol3_delta2"/>
    <property type="match status" value="1"/>
</dbReference>
<name>A0A1F5FWM6_9BACT</name>